<dbReference type="InterPro" id="IPR036770">
    <property type="entry name" value="Ankyrin_rpt-contain_sf"/>
</dbReference>
<name>A0AAD9VAG1_ACRCE</name>
<dbReference type="PROSITE" id="PS50297">
    <property type="entry name" value="ANK_REP_REGION"/>
    <property type="match status" value="3"/>
</dbReference>
<dbReference type="Pfam" id="PF00023">
    <property type="entry name" value="Ank"/>
    <property type="match status" value="1"/>
</dbReference>
<keyword evidence="1" id="KW-0677">Repeat</keyword>
<evidence type="ECO:0000313" key="6">
    <source>
        <dbReference type="Proteomes" id="UP001249851"/>
    </source>
</evidence>
<sequence length="933" mass="104221">MAAQGVQARTQGLFYERQKLSALVLDPLQKIKDYMARNLRLEEVDLIVGCLGHAIRSDTLKTVTDGEALIAVLNLYYGKDNLRVLERLLKKIDCYDLLEILNEWNVTYNPVEARVLRECGYFPLWIRIKNDFAWFVGNKRRILQALRSLFRIPEITPGDPDYETVIYMGVSFSKTDLLIYVLAPLCTRNYIHNSLGMNDVRLALEQLGITGIYFTRYSETNGPREGLSAASFTSIDDSLLENMKLSAKHISPLSDSVVGAESNRLGSDAGQASDGYFHSADIAQASQEGKRNGFKVVCTSTGYVDSPSLISKSSPSSRPTEPIKVVRPKMMYFESSRVPASDILDSSSIAQGSGFMVEHLGQTPNHHMMEQSKADYLDENSNCNPIKWTGDGSSHVSEYRMSDFEFSEGGSYQVDGKAQPLHSSPKSGSKELFISSAALEGKKGNHHKLSVNSKVREYDVKKQVGARHFSAQNGKNSYWYEDGALEDYNKEMIPEPEPGDIPLHFNQNGDFFQGEMMPEEEAAMAKHSKSVNGFGPSPYSSPPQDFHDAFRNGGSKLVKVKTSFVEKPLQQPVLLSSSGKHRSADGWETQRSQEYNSSTGNTKLDFPTRSSDHWSTSYNHKSVEPVFIHRRPFLMSTETKLESEYEDSVFTDSESQRDVTLSRVAVGPPPYLPPPEYSRTSKQSPGQLSDDSVSTDTLDRSYKSTLLSAASVSSICRQKEMFLSREELQMSIRGAEHKEIERKNELCKELMIAAKAGDAEELERTIDEGVDVDHQNEFGQSALMLASWEGHLGIVEILLNADADPDLQEGFGKSALHEAALGGHHTIVHRLISGGAKIDLMDEEHRTPLHYAAMRGKRRIVEVLLLFGANVTARTKFGESAVELAYSCHHEDIVDLLMTSRDKKIRKEMESQIRKQRLRQLSSTTSLPNLSKV</sequence>
<feature type="repeat" description="ANK" evidence="3">
    <location>
        <begin position="778"/>
        <end position="810"/>
    </location>
</feature>
<evidence type="ECO:0000256" key="4">
    <source>
        <dbReference type="SAM" id="MobiDB-lite"/>
    </source>
</evidence>
<evidence type="ECO:0000256" key="1">
    <source>
        <dbReference type="ARBA" id="ARBA00022737"/>
    </source>
</evidence>
<dbReference type="InterPro" id="IPR002110">
    <property type="entry name" value="Ankyrin_rpt"/>
</dbReference>
<accession>A0AAD9VAG1</accession>
<proteinExistence type="predicted"/>
<reference evidence="5" key="1">
    <citation type="journal article" date="2023" name="G3 (Bethesda)">
        <title>Whole genome assembly and annotation of the endangered Caribbean coral Acropora cervicornis.</title>
        <authorList>
            <person name="Selwyn J.D."/>
            <person name="Vollmer S.V."/>
        </authorList>
    </citation>
    <scope>NUCLEOTIDE SEQUENCE</scope>
    <source>
        <strain evidence="5">K2</strain>
    </source>
</reference>
<dbReference type="EMBL" id="JARQWQ010000015">
    <property type="protein sequence ID" value="KAK2567241.1"/>
    <property type="molecule type" value="Genomic_DNA"/>
</dbReference>
<feature type="region of interest" description="Disordered" evidence="4">
    <location>
        <begin position="572"/>
        <end position="617"/>
    </location>
</feature>
<protein>
    <submittedName>
        <fullName evidence="5">Ankyrin repeat protein</fullName>
    </submittedName>
</protein>
<dbReference type="PANTHER" id="PTHR24171:SF9">
    <property type="entry name" value="ANKYRIN REPEAT DOMAIN-CONTAINING PROTEIN 39"/>
    <property type="match status" value="1"/>
</dbReference>
<feature type="compositionally biased region" description="Polar residues" evidence="4">
    <location>
        <begin position="678"/>
        <end position="687"/>
    </location>
</feature>
<feature type="repeat" description="ANK" evidence="3">
    <location>
        <begin position="844"/>
        <end position="876"/>
    </location>
</feature>
<comment type="caution">
    <text evidence="5">The sequence shown here is derived from an EMBL/GenBank/DDBJ whole genome shotgun (WGS) entry which is preliminary data.</text>
</comment>
<dbReference type="PROSITE" id="PS50088">
    <property type="entry name" value="ANK_REPEAT"/>
    <property type="match status" value="3"/>
</dbReference>
<feature type="compositionally biased region" description="Pro residues" evidence="4">
    <location>
        <begin position="667"/>
        <end position="676"/>
    </location>
</feature>
<keyword evidence="2 3" id="KW-0040">ANK repeat</keyword>
<gene>
    <name evidence="5" type="ORF">P5673_009054</name>
</gene>
<feature type="compositionally biased region" description="Polar residues" evidence="4">
    <location>
        <begin position="589"/>
        <end position="602"/>
    </location>
</feature>
<dbReference type="AlphaFoldDB" id="A0AAD9VAG1"/>
<evidence type="ECO:0000256" key="2">
    <source>
        <dbReference type="ARBA" id="ARBA00023043"/>
    </source>
</evidence>
<dbReference type="PANTHER" id="PTHR24171">
    <property type="entry name" value="ANKYRIN REPEAT DOMAIN-CONTAINING PROTEIN 39-RELATED"/>
    <property type="match status" value="1"/>
</dbReference>
<evidence type="ECO:0000256" key="3">
    <source>
        <dbReference type="PROSITE-ProRule" id="PRU00023"/>
    </source>
</evidence>
<feature type="repeat" description="ANK" evidence="3">
    <location>
        <begin position="811"/>
        <end position="843"/>
    </location>
</feature>
<reference evidence="5" key="2">
    <citation type="journal article" date="2023" name="Science">
        <title>Genomic signatures of disease resistance in endangered staghorn corals.</title>
        <authorList>
            <person name="Vollmer S.V."/>
            <person name="Selwyn J.D."/>
            <person name="Despard B.A."/>
            <person name="Roesel C.L."/>
        </authorList>
    </citation>
    <scope>NUCLEOTIDE SEQUENCE</scope>
    <source>
        <strain evidence="5">K2</strain>
    </source>
</reference>
<feature type="region of interest" description="Disordered" evidence="4">
    <location>
        <begin position="644"/>
        <end position="696"/>
    </location>
</feature>
<dbReference type="Proteomes" id="UP001249851">
    <property type="component" value="Unassembled WGS sequence"/>
</dbReference>
<dbReference type="Pfam" id="PF12796">
    <property type="entry name" value="Ank_2"/>
    <property type="match status" value="1"/>
</dbReference>
<evidence type="ECO:0000313" key="5">
    <source>
        <dbReference type="EMBL" id="KAK2567241.1"/>
    </source>
</evidence>
<dbReference type="Gene3D" id="1.25.40.20">
    <property type="entry name" value="Ankyrin repeat-containing domain"/>
    <property type="match status" value="1"/>
</dbReference>
<dbReference type="SUPFAM" id="SSF48403">
    <property type="entry name" value="Ankyrin repeat"/>
    <property type="match status" value="1"/>
</dbReference>
<dbReference type="SMART" id="SM00248">
    <property type="entry name" value="ANK"/>
    <property type="match status" value="5"/>
</dbReference>
<keyword evidence="6" id="KW-1185">Reference proteome</keyword>
<organism evidence="5 6">
    <name type="scientific">Acropora cervicornis</name>
    <name type="common">Staghorn coral</name>
    <dbReference type="NCBI Taxonomy" id="6130"/>
    <lineage>
        <taxon>Eukaryota</taxon>
        <taxon>Metazoa</taxon>
        <taxon>Cnidaria</taxon>
        <taxon>Anthozoa</taxon>
        <taxon>Hexacorallia</taxon>
        <taxon>Scleractinia</taxon>
        <taxon>Astrocoeniina</taxon>
        <taxon>Acroporidae</taxon>
        <taxon>Acropora</taxon>
    </lineage>
</organism>